<dbReference type="EMBL" id="CP008726">
    <property type="protein sequence ID" value="AIO67739.1"/>
    <property type="molecule type" value="Genomic_DNA"/>
</dbReference>
<dbReference type="AlphaFoldDB" id="A0AAI8B932"/>
<name>A0AAI8B932_9BURK</name>
<keyword evidence="3" id="KW-1185">Reference proteome</keyword>
<protein>
    <submittedName>
        <fullName evidence="2">Uncharacterized protein</fullName>
    </submittedName>
</protein>
<evidence type="ECO:0000313" key="2">
    <source>
        <dbReference type="EMBL" id="AIO67739.1"/>
    </source>
</evidence>
<gene>
    <name evidence="2" type="ORF">DM82_1002</name>
</gene>
<evidence type="ECO:0000313" key="3">
    <source>
        <dbReference type="Proteomes" id="UP000029424"/>
    </source>
</evidence>
<feature type="region of interest" description="Disordered" evidence="1">
    <location>
        <begin position="1"/>
        <end position="20"/>
    </location>
</feature>
<organism evidence="2 3">
    <name type="scientific">Burkholderia oklahomensis</name>
    <dbReference type="NCBI Taxonomy" id="342113"/>
    <lineage>
        <taxon>Bacteria</taxon>
        <taxon>Pseudomonadati</taxon>
        <taxon>Pseudomonadota</taxon>
        <taxon>Betaproteobacteria</taxon>
        <taxon>Burkholderiales</taxon>
        <taxon>Burkholderiaceae</taxon>
        <taxon>Burkholderia</taxon>
        <taxon>pseudomallei group</taxon>
    </lineage>
</organism>
<accession>A0AAI8B932</accession>
<sequence>MRGGSVKWFGTSSGQGGAPETTVVAQASRRIQVDWVPKGGLRAQANRTPTSIK</sequence>
<evidence type="ECO:0000256" key="1">
    <source>
        <dbReference type="SAM" id="MobiDB-lite"/>
    </source>
</evidence>
<proteinExistence type="predicted"/>
<reference evidence="2 3" key="1">
    <citation type="submission" date="2014-06" db="EMBL/GenBank/DDBJ databases">
        <authorList>
            <person name="Bishop-Lilly K.A."/>
            <person name="Broomall S.M."/>
            <person name="Chain P.S."/>
            <person name="Chertkov O."/>
            <person name="Coyne S.R."/>
            <person name="Daligault H.E."/>
            <person name="Davenport K.W."/>
            <person name="Erkkila T."/>
            <person name="Frey K.G."/>
            <person name="Gibbons H.S."/>
            <person name="Gu W."/>
            <person name="Jaissle J."/>
            <person name="Johnson S.L."/>
            <person name="Koroleva G.I."/>
            <person name="Ladner J.T."/>
            <person name="Lo C.-C."/>
            <person name="Minogue T.D."/>
            <person name="Munk C."/>
            <person name="Palacios G.F."/>
            <person name="Redden C.L."/>
            <person name="Rosenzweig C.N."/>
            <person name="Scholz M.B."/>
            <person name="Teshima H."/>
            <person name="Xu Y."/>
        </authorList>
    </citation>
    <scope>NUCLEOTIDE SEQUENCE [LARGE SCALE GENOMIC DNA]</scope>
    <source>
        <strain evidence="2 3">EO147</strain>
    </source>
</reference>
<dbReference type="Proteomes" id="UP000029424">
    <property type="component" value="Chromosome 1"/>
</dbReference>
<dbReference type="KEGG" id="bok:DM82_1002"/>